<dbReference type="EMBL" id="CALOZG010000020">
    <property type="protein sequence ID" value="CAH4031880.1"/>
    <property type="molecule type" value="Genomic_DNA"/>
</dbReference>
<organism evidence="1 2">
    <name type="scientific">Pieris brassicae</name>
    <name type="common">White butterfly</name>
    <name type="synonym">Large white butterfly</name>
    <dbReference type="NCBI Taxonomy" id="7116"/>
    <lineage>
        <taxon>Eukaryota</taxon>
        <taxon>Metazoa</taxon>
        <taxon>Ecdysozoa</taxon>
        <taxon>Arthropoda</taxon>
        <taxon>Hexapoda</taxon>
        <taxon>Insecta</taxon>
        <taxon>Pterygota</taxon>
        <taxon>Neoptera</taxon>
        <taxon>Endopterygota</taxon>
        <taxon>Lepidoptera</taxon>
        <taxon>Glossata</taxon>
        <taxon>Ditrysia</taxon>
        <taxon>Papilionoidea</taxon>
        <taxon>Pieridae</taxon>
        <taxon>Pierinae</taxon>
        <taxon>Pieris</taxon>
    </lineage>
</organism>
<protein>
    <submittedName>
        <fullName evidence="1">Uncharacterized protein</fullName>
    </submittedName>
</protein>
<evidence type="ECO:0000313" key="1">
    <source>
        <dbReference type="EMBL" id="CAH4031880.1"/>
    </source>
</evidence>
<sequence>MFFCDTTNFEYARSKNTTNFEYARSKTNQSGWAFSRMRNTAGCHCTPRDATARRRMPLHAAGCSAVPCHAVPAVGAGPYCCFVYKLKALKERIIDQVMFGGGARRPPIAFRPTAATRLRSVTRHAAVTRCDNTFH</sequence>
<dbReference type="AlphaFoldDB" id="A0A9P0TNI8"/>
<name>A0A9P0TNI8_PIEBR</name>
<reference evidence="1" key="1">
    <citation type="submission" date="2022-05" db="EMBL/GenBank/DDBJ databases">
        <authorList>
            <person name="Okamura Y."/>
        </authorList>
    </citation>
    <scope>NUCLEOTIDE SEQUENCE</scope>
</reference>
<proteinExistence type="predicted"/>
<comment type="caution">
    <text evidence="1">The sequence shown here is derived from an EMBL/GenBank/DDBJ whole genome shotgun (WGS) entry which is preliminary data.</text>
</comment>
<dbReference type="Proteomes" id="UP001152562">
    <property type="component" value="Unassembled WGS sequence"/>
</dbReference>
<evidence type="ECO:0000313" key="2">
    <source>
        <dbReference type="Proteomes" id="UP001152562"/>
    </source>
</evidence>
<keyword evidence="2" id="KW-1185">Reference proteome</keyword>
<gene>
    <name evidence="1" type="ORF">PIBRA_LOCUS8336</name>
</gene>
<accession>A0A9P0TNI8</accession>